<dbReference type="Pfam" id="PF07394">
    <property type="entry name" value="DUF1501"/>
    <property type="match status" value="1"/>
</dbReference>
<evidence type="ECO:0008006" key="3">
    <source>
        <dbReference type="Google" id="ProtNLM"/>
    </source>
</evidence>
<dbReference type="AlphaFoldDB" id="A0A1U7CU45"/>
<name>A0A1U7CU45_9BACT</name>
<sequence length="414" mass="44843">MTSLDRRAFLSLAGLSWLTPVGRLLAQQSESSREPARSVILLWLAGGPSQLETFDPHAGTSFAGGTKAIETAVKGIQLSSGFEQLADQMGSVSLIRSMISKEGDHERGTYMLKTGYRPDPTVVHPSIGAVCCHELPVGTTDIPRHISILTGQWPSRGGFLGGEFDAFQIDDPKGKLPDVASQVAAVRDQRRVLDLDVVDRAFSLRRKARVDATLHRETIASARTMMTSEQLKAFDVSQEPANLRAEYGDSPFGRGCLAARRLIEVGVRCVEVTLNGWDSHVNNHEIHRKLVKQLDPAFAALLRDLRARKLLDRTVVLCCGEFGRTPKINPFGGRDHWPTGFSLALAGGGIRSGVAIGETDPEAVKDPVDPTTVQDVHATILTALGLNPLKENVAPLTGRPMKLSEGRAIRSLIG</sequence>
<dbReference type="Proteomes" id="UP000186309">
    <property type="component" value="Chromosome"/>
</dbReference>
<dbReference type="EMBL" id="CP019082">
    <property type="protein sequence ID" value="APW62455.1"/>
    <property type="molecule type" value="Genomic_DNA"/>
</dbReference>
<organism evidence="1 2">
    <name type="scientific">Paludisphaera borealis</name>
    <dbReference type="NCBI Taxonomy" id="1387353"/>
    <lineage>
        <taxon>Bacteria</taxon>
        <taxon>Pseudomonadati</taxon>
        <taxon>Planctomycetota</taxon>
        <taxon>Planctomycetia</taxon>
        <taxon>Isosphaerales</taxon>
        <taxon>Isosphaeraceae</taxon>
        <taxon>Paludisphaera</taxon>
    </lineage>
</organism>
<dbReference type="InterPro" id="IPR017850">
    <property type="entry name" value="Alkaline_phosphatase_core_sf"/>
</dbReference>
<gene>
    <name evidence="1" type="ORF">BSF38_04001</name>
</gene>
<dbReference type="RefSeq" id="WP_076348571.1">
    <property type="nucleotide sequence ID" value="NZ_CP019082.1"/>
</dbReference>
<dbReference type="PANTHER" id="PTHR43737">
    <property type="entry name" value="BLL7424 PROTEIN"/>
    <property type="match status" value="1"/>
</dbReference>
<protein>
    <recommendedName>
        <fullName evidence="3">DUF1501 domain-containing protein</fullName>
    </recommendedName>
</protein>
<dbReference type="InterPro" id="IPR010869">
    <property type="entry name" value="DUF1501"/>
</dbReference>
<dbReference type="OrthoDB" id="127333at2"/>
<dbReference type="Gene3D" id="3.40.720.10">
    <property type="entry name" value="Alkaline Phosphatase, subunit A"/>
    <property type="match status" value="1"/>
</dbReference>
<dbReference type="KEGG" id="pbor:BSF38_04001"/>
<dbReference type="STRING" id="1387353.BSF38_04001"/>
<dbReference type="PANTHER" id="PTHR43737:SF1">
    <property type="entry name" value="DUF1501 DOMAIN-CONTAINING PROTEIN"/>
    <property type="match status" value="1"/>
</dbReference>
<dbReference type="SUPFAM" id="SSF53649">
    <property type="entry name" value="Alkaline phosphatase-like"/>
    <property type="match status" value="1"/>
</dbReference>
<evidence type="ECO:0000313" key="1">
    <source>
        <dbReference type="EMBL" id="APW62455.1"/>
    </source>
</evidence>
<evidence type="ECO:0000313" key="2">
    <source>
        <dbReference type="Proteomes" id="UP000186309"/>
    </source>
</evidence>
<keyword evidence="2" id="KW-1185">Reference proteome</keyword>
<accession>A0A1U7CU45</accession>
<reference evidence="2" key="1">
    <citation type="submission" date="2016-12" db="EMBL/GenBank/DDBJ databases">
        <title>Comparative genomics of four Isosphaeraceae planctomycetes: a common pool of plasmids and glycoside hydrolase genes.</title>
        <authorList>
            <person name="Ivanova A."/>
        </authorList>
    </citation>
    <scope>NUCLEOTIDE SEQUENCE [LARGE SCALE GENOMIC DNA]</scope>
    <source>
        <strain evidence="2">PX4</strain>
    </source>
</reference>
<proteinExistence type="predicted"/>